<name>A0ABX8UU00_9BURK</name>
<sequence>MSKQFYLWSDIMLDRSPLTTLLETAIAKKPALAFYAGYQDTLEAINRGGHFNFAGLELMVPGGVYPPRPGSATEFFCKNWSAAGLSEPTGSLLELGCGSGALTLHAARLGWQATGSDIDELAVVAARHNAQRNGLEAEFVCSDLFEAFKGQRFDAVIFNQPFVHKPMVSVEERTLASANGELTRRFFDEAAGYLRPGGKLVFSYSNCSDDQLLDRPDWTMELIACDYDALGQYWRVLVVGRPKAG</sequence>
<gene>
    <name evidence="4" type="ORF">KZJ38_08735</name>
</gene>
<evidence type="ECO:0000313" key="4">
    <source>
        <dbReference type="EMBL" id="QYD70358.1"/>
    </source>
</evidence>
<evidence type="ECO:0000256" key="1">
    <source>
        <dbReference type="ARBA" id="ARBA00022603"/>
    </source>
</evidence>
<dbReference type="Gene3D" id="3.40.50.150">
    <property type="entry name" value="Vaccinia Virus protein VP39"/>
    <property type="match status" value="1"/>
</dbReference>
<keyword evidence="1 4" id="KW-0489">Methyltransferase</keyword>
<dbReference type="PANTHER" id="PTHR18895">
    <property type="entry name" value="HEMK METHYLTRANSFERASE"/>
    <property type="match status" value="1"/>
</dbReference>
<organism evidence="4 5">
    <name type="scientific">Paraburkholderia edwinii</name>
    <dbReference type="NCBI Taxonomy" id="2861782"/>
    <lineage>
        <taxon>Bacteria</taxon>
        <taxon>Pseudomonadati</taxon>
        <taxon>Pseudomonadota</taxon>
        <taxon>Betaproteobacteria</taxon>
        <taxon>Burkholderiales</taxon>
        <taxon>Burkholderiaceae</taxon>
        <taxon>Paraburkholderia</taxon>
    </lineage>
</organism>
<protein>
    <submittedName>
        <fullName evidence="4">Class I SAM-dependent methyltransferase</fullName>
    </submittedName>
</protein>
<reference evidence="4 5" key="1">
    <citation type="submission" date="2021-07" db="EMBL/GenBank/DDBJ databases">
        <title>Paraburkholderia edwinii protects Aspergillus sp. from phenazines by acting as a toxin sponge.</title>
        <authorList>
            <person name="Dahlstrom K.M."/>
            <person name="Newman D.K."/>
        </authorList>
    </citation>
    <scope>NUCLEOTIDE SEQUENCE [LARGE SCALE GENOMIC DNA]</scope>
    <source>
        <strain evidence="4 5">Pe01</strain>
    </source>
</reference>
<dbReference type="InterPro" id="IPR050320">
    <property type="entry name" value="N5-glutamine_MTase"/>
</dbReference>
<dbReference type="GO" id="GO:0032259">
    <property type="term" value="P:methylation"/>
    <property type="evidence" value="ECO:0007669"/>
    <property type="project" value="UniProtKB-KW"/>
</dbReference>
<dbReference type="InterPro" id="IPR029063">
    <property type="entry name" value="SAM-dependent_MTases_sf"/>
</dbReference>
<keyword evidence="5" id="KW-1185">Reference proteome</keyword>
<dbReference type="InterPro" id="IPR007848">
    <property type="entry name" value="Small_mtfrase_dom"/>
</dbReference>
<dbReference type="RefSeq" id="WP_219799673.1">
    <property type="nucleotide sequence ID" value="NZ_CP080095.1"/>
</dbReference>
<evidence type="ECO:0000313" key="5">
    <source>
        <dbReference type="Proteomes" id="UP000826462"/>
    </source>
</evidence>
<accession>A0ABX8UU00</accession>
<evidence type="ECO:0000259" key="3">
    <source>
        <dbReference type="Pfam" id="PF05175"/>
    </source>
</evidence>
<evidence type="ECO:0000256" key="2">
    <source>
        <dbReference type="ARBA" id="ARBA00022691"/>
    </source>
</evidence>
<keyword evidence="2" id="KW-0949">S-adenosyl-L-methionine</keyword>
<dbReference type="PANTHER" id="PTHR18895:SF74">
    <property type="entry name" value="MTRF1L RELEASE FACTOR GLUTAMINE METHYLTRANSFERASE"/>
    <property type="match status" value="1"/>
</dbReference>
<proteinExistence type="predicted"/>
<feature type="domain" description="Methyltransferase small" evidence="3">
    <location>
        <begin position="73"/>
        <end position="202"/>
    </location>
</feature>
<dbReference type="CDD" id="cd02440">
    <property type="entry name" value="AdoMet_MTases"/>
    <property type="match status" value="1"/>
</dbReference>
<dbReference type="EMBL" id="CP080095">
    <property type="protein sequence ID" value="QYD70358.1"/>
    <property type="molecule type" value="Genomic_DNA"/>
</dbReference>
<keyword evidence="1 4" id="KW-0808">Transferase</keyword>
<dbReference type="SUPFAM" id="SSF53335">
    <property type="entry name" value="S-adenosyl-L-methionine-dependent methyltransferases"/>
    <property type="match status" value="1"/>
</dbReference>
<dbReference type="Pfam" id="PF05175">
    <property type="entry name" value="MTS"/>
    <property type="match status" value="1"/>
</dbReference>
<dbReference type="Proteomes" id="UP000826462">
    <property type="component" value="Chromosome 1"/>
</dbReference>
<dbReference type="GO" id="GO:0008168">
    <property type="term" value="F:methyltransferase activity"/>
    <property type="evidence" value="ECO:0007669"/>
    <property type="project" value="UniProtKB-KW"/>
</dbReference>